<proteinExistence type="predicted"/>
<sequence>MMGLILRELRHAFNLGALVGKDDTDVLTPAFNAAKLWNKISMQRAVVRTKLFSKSWQVQRNIVMTAIAVSRDPVSVLDALTKCPVRADVAHSDLLSGGNYNRNETETNHNFGGEN</sequence>
<keyword evidence="3" id="KW-1185">Reference proteome</keyword>
<comment type="caution">
    <text evidence="2">The sequence shown here is derived from an EMBL/GenBank/DDBJ whole genome shotgun (WGS) entry which is preliminary data.</text>
</comment>
<dbReference type="Proteomes" id="UP000216188">
    <property type="component" value="Unassembled WGS sequence"/>
</dbReference>
<evidence type="ECO:0000313" key="2">
    <source>
        <dbReference type="EMBL" id="OYR25808.1"/>
    </source>
</evidence>
<evidence type="ECO:0000256" key="1">
    <source>
        <dbReference type="SAM" id="MobiDB-lite"/>
    </source>
</evidence>
<protein>
    <submittedName>
        <fullName evidence="2">Uncharacterized protein</fullName>
    </submittedName>
</protein>
<reference evidence="2 3" key="1">
    <citation type="submission" date="2017-07" db="EMBL/GenBank/DDBJ databases">
        <title>Phylogenetic study on the rhizospheric bacterium Ochrobactrum sp. A44.</title>
        <authorList>
            <person name="Krzyzanowska D.M."/>
            <person name="Ossowicki A."/>
            <person name="Rajewska M."/>
            <person name="Maciag T."/>
            <person name="Kaczynski Z."/>
            <person name="Czerwicka M."/>
            <person name="Jafra S."/>
        </authorList>
    </citation>
    <scope>NUCLEOTIDE SEQUENCE [LARGE SCALE GENOMIC DNA]</scope>
    <source>
        <strain evidence="2 3">CCUG 30717</strain>
    </source>
</reference>
<organism evidence="2 3">
    <name type="scientific">Brucella pseudogrignonensis</name>
    <dbReference type="NCBI Taxonomy" id="419475"/>
    <lineage>
        <taxon>Bacteria</taxon>
        <taxon>Pseudomonadati</taxon>
        <taxon>Pseudomonadota</taxon>
        <taxon>Alphaproteobacteria</taxon>
        <taxon>Hyphomicrobiales</taxon>
        <taxon>Brucellaceae</taxon>
        <taxon>Brucella/Ochrobactrum group</taxon>
        <taxon>Brucella</taxon>
    </lineage>
</organism>
<accession>A0A256GFK8</accession>
<name>A0A256GFK8_9HYPH</name>
<dbReference type="EMBL" id="NNRM01000021">
    <property type="protein sequence ID" value="OYR25808.1"/>
    <property type="molecule type" value="Genomic_DNA"/>
</dbReference>
<evidence type="ECO:0000313" key="3">
    <source>
        <dbReference type="Proteomes" id="UP000216188"/>
    </source>
</evidence>
<feature type="region of interest" description="Disordered" evidence="1">
    <location>
        <begin position="96"/>
        <end position="115"/>
    </location>
</feature>
<dbReference type="AlphaFoldDB" id="A0A256GFK8"/>
<gene>
    <name evidence="2" type="ORF">CEV34_2635</name>
</gene>